<dbReference type="Gene3D" id="3.30.65.10">
    <property type="entry name" value="Bacterial Topoisomerase I, domain 1"/>
    <property type="match status" value="1"/>
</dbReference>
<evidence type="ECO:0000313" key="2">
    <source>
        <dbReference type="EMBL" id="MDR5591126.1"/>
    </source>
</evidence>
<sequence length="183" mass="21301">MKIQCKSCSGHYTLRTGKYGEFGGCSNYPNCTATIKLHDLVFQFFIEEGIQVFKWQKVCYGCKKKTDVYSYFLFYQLEKLDESYSAAYGLGVGDVPWIDSYLKNNISTVKDCYSKIINSTYTANTCQHCGRLQGKNYVVDDPHEIFTELFHEKSMNKFFHSRITVKETDIELRNEFHTIFSQI</sequence>
<dbReference type="GO" id="GO:0003677">
    <property type="term" value="F:DNA binding"/>
    <property type="evidence" value="ECO:0007669"/>
    <property type="project" value="UniProtKB-KW"/>
</dbReference>
<keyword evidence="2" id="KW-0238">DNA-binding</keyword>
<evidence type="ECO:0000313" key="3">
    <source>
        <dbReference type="Proteomes" id="UP001257234"/>
    </source>
</evidence>
<dbReference type="EMBL" id="JAVJIU010000004">
    <property type="protein sequence ID" value="MDR5591126.1"/>
    <property type="molecule type" value="Genomic_DNA"/>
</dbReference>
<dbReference type="InterPro" id="IPR013498">
    <property type="entry name" value="Topo_IA_Znf"/>
</dbReference>
<protein>
    <submittedName>
        <fullName evidence="2">Topoisomerase DNA-binding C4 zinc finger domain-containing protein</fullName>
    </submittedName>
</protein>
<gene>
    <name evidence="2" type="ORF">RE431_10800</name>
</gene>
<dbReference type="RefSeq" id="WP_309561995.1">
    <property type="nucleotide sequence ID" value="NZ_JAVJIU010000004.1"/>
</dbReference>
<proteinExistence type="predicted"/>
<dbReference type="Proteomes" id="UP001257234">
    <property type="component" value="Unassembled WGS sequence"/>
</dbReference>
<feature type="domain" description="DNA topoisomerase type IA zn finger" evidence="1">
    <location>
        <begin position="3"/>
        <end position="37"/>
    </location>
</feature>
<organism evidence="2 3">
    <name type="scientific">Christiangramia sediminicola</name>
    <dbReference type="NCBI Taxonomy" id="3073267"/>
    <lineage>
        <taxon>Bacteria</taxon>
        <taxon>Pseudomonadati</taxon>
        <taxon>Bacteroidota</taxon>
        <taxon>Flavobacteriia</taxon>
        <taxon>Flavobacteriales</taxon>
        <taxon>Flavobacteriaceae</taxon>
        <taxon>Christiangramia</taxon>
    </lineage>
</organism>
<comment type="caution">
    <text evidence="2">The sequence shown here is derived from an EMBL/GenBank/DDBJ whole genome shotgun (WGS) entry which is preliminary data.</text>
</comment>
<reference evidence="3" key="1">
    <citation type="submission" date="2023-07" db="EMBL/GenBank/DDBJ databases">
        <title>Christiangramia sp. SM2212., a novel bacterium of the family Flavobacteriaceae isolated from the sea sediment.</title>
        <authorList>
            <person name="Wang J."/>
            <person name="Zhang X."/>
        </authorList>
    </citation>
    <scope>NUCLEOTIDE SEQUENCE [LARGE SCALE GENOMIC DNA]</scope>
    <source>
        <strain evidence="3">SM2212</strain>
    </source>
</reference>
<dbReference type="SUPFAM" id="SSF57783">
    <property type="entry name" value="Zinc beta-ribbon"/>
    <property type="match status" value="1"/>
</dbReference>
<keyword evidence="3" id="KW-1185">Reference proteome</keyword>
<name>A0ABU1ERX5_9FLAO</name>
<accession>A0ABU1ERX5</accession>
<dbReference type="Pfam" id="PF01396">
    <property type="entry name" value="Zn_ribbon_Top1"/>
    <property type="match status" value="1"/>
</dbReference>
<evidence type="ECO:0000259" key="1">
    <source>
        <dbReference type="Pfam" id="PF01396"/>
    </source>
</evidence>